<gene>
    <name evidence="2" type="ORF">DXA63_00975</name>
</gene>
<evidence type="ECO:0000313" key="2">
    <source>
        <dbReference type="EMBL" id="RGX98379.1"/>
    </source>
</evidence>
<reference evidence="2 3" key="1">
    <citation type="submission" date="2018-08" db="EMBL/GenBank/DDBJ databases">
        <title>A genome reference for cultivated species of the human gut microbiota.</title>
        <authorList>
            <person name="Zou Y."/>
            <person name="Xue W."/>
            <person name="Luo G."/>
        </authorList>
    </citation>
    <scope>NUCLEOTIDE SEQUENCE [LARGE SCALE GENOMIC DNA]</scope>
    <source>
        <strain evidence="2 3">OF03-3</strain>
    </source>
</reference>
<evidence type="ECO:0000313" key="3">
    <source>
        <dbReference type="Proteomes" id="UP000285604"/>
    </source>
</evidence>
<comment type="caution">
    <text evidence="2">The sequence shown here is derived from an EMBL/GenBank/DDBJ whole genome shotgun (WGS) entry which is preliminary data.</text>
</comment>
<dbReference type="Pfam" id="PF07676">
    <property type="entry name" value="PD40"/>
    <property type="match status" value="3"/>
</dbReference>
<organism evidence="2 3">
    <name type="scientific">Segatella copri</name>
    <dbReference type="NCBI Taxonomy" id="165179"/>
    <lineage>
        <taxon>Bacteria</taxon>
        <taxon>Pseudomonadati</taxon>
        <taxon>Bacteroidota</taxon>
        <taxon>Bacteroidia</taxon>
        <taxon>Bacteroidales</taxon>
        <taxon>Prevotellaceae</taxon>
        <taxon>Segatella</taxon>
    </lineage>
</organism>
<dbReference type="AlphaFoldDB" id="A0AA92UQH4"/>
<dbReference type="PANTHER" id="PTHR36842">
    <property type="entry name" value="PROTEIN TOLB HOMOLOG"/>
    <property type="match status" value="1"/>
</dbReference>
<sequence length="398" mass="44396">MQGLLYTIGVGFCVARSDLMGSAKASKSGMSDEYRLPRFFYVLLSNVISQALESRLVYIIMYMSTRKLNALLLLLGLSLPAMAQSVDYSIVAVGEESGLDFKKITSDNDCLCMPEVKRRGKKITWWSGRVIAMSPTEEKLAFLSYKTNNSNIYLKNLTGAGTTQQRTNRQQVIDFSYSPDGQKICFTEKNGSSNRIFITDANKGYGCRQVTANEFDFSPSYNADMSQILFCRKENSGSFGIWNYQFNDNSFSNFTSGFNAIPVPNTTDILCVRSSGIGNNEIWRINTETGVEECIVSEGNRSFTSPTISPDGKWILMVGSSMKVVDVAGQNSQNKVYPNTDIFVCHIDGSNLTQITYHAADDLSPVWSKDGKYIYFVSQRGSSTQTANVWRIPFMIKN</sequence>
<dbReference type="EMBL" id="QSCI01000002">
    <property type="protein sequence ID" value="RGX98379.1"/>
    <property type="molecule type" value="Genomic_DNA"/>
</dbReference>
<dbReference type="PANTHER" id="PTHR36842:SF1">
    <property type="entry name" value="PROTEIN TOLB"/>
    <property type="match status" value="1"/>
</dbReference>
<protein>
    <submittedName>
        <fullName evidence="2">Uncharacterized protein</fullName>
    </submittedName>
</protein>
<evidence type="ECO:0000256" key="1">
    <source>
        <dbReference type="ARBA" id="ARBA00009820"/>
    </source>
</evidence>
<dbReference type="Gene3D" id="2.120.10.30">
    <property type="entry name" value="TolB, C-terminal domain"/>
    <property type="match status" value="2"/>
</dbReference>
<dbReference type="InterPro" id="IPR011659">
    <property type="entry name" value="WD40"/>
</dbReference>
<dbReference type="InterPro" id="IPR011042">
    <property type="entry name" value="6-blade_b-propeller_TolB-like"/>
</dbReference>
<accession>A0AA92UQH4</accession>
<dbReference type="Proteomes" id="UP000285604">
    <property type="component" value="Unassembled WGS sequence"/>
</dbReference>
<comment type="similarity">
    <text evidence="1">Belongs to the TolB family.</text>
</comment>
<dbReference type="SUPFAM" id="SSF82171">
    <property type="entry name" value="DPP6 N-terminal domain-like"/>
    <property type="match status" value="1"/>
</dbReference>
<name>A0AA92UQH4_9BACT</name>
<proteinExistence type="inferred from homology"/>